<accession>A0A1V9X9M3</accession>
<evidence type="ECO:0000313" key="2">
    <source>
        <dbReference type="EMBL" id="OQR70254.1"/>
    </source>
</evidence>
<evidence type="ECO:0000313" key="3">
    <source>
        <dbReference type="Proteomes" id="UP000192247"/>
    </source>
</evidence>
<organism evidence="2 3">
    <name type="scientific">Tropilaelaps mercedesae</name>
    <dbReference type="NCBI Taxonomy" id="418985"/>
    <lineage>
        <taxon>Eukaryota</taxon>
        <taxon>Metazoa</taxon>
        <taxon>Ecdysozoa</taxon>
        <taxon>Arthropoda</taxon>
        <taxon>Chelicerata</taxon>
        <taxon>Arachnida</taxon>
        <taxon>Acari</taxon>
        <taxon>Parasitiformes</taxon>
        <taxon>Mesostigmata</taxon>
        <taxon>Gamasina</taxon>
        <taxon>Dermanyssoidea</taxon>
        <taxon>Laelapidae</taxon>
        <taxon>Tropilaelaps</taxon>
    </lineage>
</organism>
<sequence length="326" mass="33271">FSRFEEVKTEQNDEFCFWGDAVERYALAVNVSFAIHVSFTVYTEADGDLDEKAKVGVKFSKAMDTVESIVTQLIEKQRLKNALTIKTHEFPCDSTTKPPTPKGPALSPPRTEPTTIVQATVVTGQTQAITAPSPFLKHTAGSVNGSVAGGLGAALTGAQTKKNGGHTVHRIISPKTGQLFASTVTSSSVSSSTQLGKSDLPGHPAPPNPSAATTIPAGVATSTTAGGAGNGATPTTPNRSASVLLAPCRPLNGDVSRPSFILNLSQLQGGGGLLILNSLNGTTPSGPGLSGASVTPVTLLCGNGGNSGQPSQQQQQTGTAQPTTVS</sequence>
<evidence type="ECO:0000256" key="1">
    <source>
        <dbReference type="SAM" id="MobiDB-lite"/>
    </source>
</evidence>
<dbReference type="InParanoid" id="A0A1V9X9M3"/>
<dbReference type="EMBL" id="MNPL01018129">
    <property type="protein sequence ID" value="OQR70254.1"/>
    <property type="molecule type" value="Genomic_DNA"/>
</dbReference>
<feature type="region of interest" description="Disordered" evidence="1">
    <location>
        <begin position="300"/>
        <end position="326"/>
    </location>
</feature>
<dbReference type="AlphaFoldDB" id="A0A1V9X9M3"/>
<comment type="caution">
    <text evidence="2">The sequence shown here is derived from an EMBL/GenBank/DDBJ whole genome shotgun (WGS) entry which is preliminary data.</text>
</comment>
<proteinExistence type="predicted"/>
<gene>
    <name evidence="2" type="ORF">BIW11_11747</name>
</gene>
<feature type="region of interest" description="Disordered" evidence="1">
    <location>
        <begin position="190"/>
        <end position="240"/>
    </location>
</feature>
<reference evidence="2 3" key="1">
    <citation type="journal article" date="2017" name="Gigascience">
        <title>Draft genome of the honey bee ectoparasitic mite, Tropilaelaps mercedesae, is shaped by the parasitic life history.</title>
        <authorList>
            <person name="Dong X."/>
            <person name="Armstrong S.D."/>
            <person name="Xia D."/>
            <person name="Makepeace B.L."/>
            <person name="Darby A.C."/>
            <person name="Kadowaki T."/>
        </authorList>
    </citation>
    <scope>NUCLEOTIDE SEQUENCE [LARGE SCALE GENOMIC DNA]</scope>
    <source>
        <strain evidence="2">Wuxi-XJTLU</strain>
    </source>
</reference>
<feature type="non-terminal residue" evidence="2">
    <location>
        <position position="326"/>
    </location>
</feature>
<feature type="compositionally biased region" description="Low complexity" evidence="1">
    <location>
        <begin position="216"/>
        <end position="237"/>
    </location>
</feature>
<feature type="compositionally biased region" description="Low complexity" evidence="1">
    <location>
        <begin position="308"/>
        <end position="326"/>
    </location>
</feature>
<dbReference type="Proteomes" id="UP000192247">
    <property type="component" value="Unassembled WGS sequence"/>
</dbReference>
<feature type="region of interest" description="Disordered" evidence="1">
    <location>
        <begin position="90"/>
        <end position="111"/>
    </location>
</feature>
<name>A0A1V9X9M3_9ACAR</name>
<feature type="compositionally biased region" description="Pro residues" evidence="1">
    <location>
        <begin position="98"/>
        <end position="111"/>
    </location>
</feature>
<protein>
    <submittedName>
        <fullName evidence="2">Uncharacterized protein</fullName>
    </submittedName>
</protein>
<keyword evidence="3" id="KW-1185">Reference proteome</keyword>
<feature type="non-terminal residue" evidence="2">
    <location>
        <position position="1"/>
    </location>
</feature>